<protein>
    <submittedName>
        <fullName evidence="2">PH domain-containing protein</fullName>
    </submittedName>
</protein>
<accession>A0AC35EVV6</accession>
<name>A0AC35EVV6_9BILA</name>
<proteinExistence type="predicted"/>
<evidence type="ECO:0000313" key="2">
    <source>
        <dbReference type="WBParaSite" id="PS1159_v2.g10522.t1"/>
    </source>
</evidence>
<dbReference type="Proteomes" id="UP000887580">
    <property type="component" value="Unplaced"/>
</dbReference>
<sequence length="1096" mass="121511">MSSLSIATTDADGSIPSTSSTTSRSTTSATTTRSYTSPSRRLSPTTSIRSAQASIGIRNGSISQKSNLEEDMGTNKSGIITGLMAFSKSSKKTYYAILSDRCFELHDNQKTYKKKKSARHIFDLATCFNINRHDDAKLKNCISIMTPDDTFIFRAADEEKQRDANDRATMDWYEAMMIALVNARALHLGRPVLTAEFFEYCWDVQLVSKPKIRKPVPNPENFENICVLRPELKTRHRLGFYAHTIILCRMGIQPAMSGLPKSGIPPFRTEHYIEIQRQYVASFGFQEKYFIMRVGRAASTGMCEIWAQCESEEVAASIHTRLNEIIEREGKKRKSQSSSSSHYHHPPSSSTTSTTAAATGSTSKELPSSSRSEPSHSPKIEHLTPEPTIYLPPPSLPPRTTMSLTSTASQRPRLTDITYNIPEDETLSTHSSSTGYYRPLGAKSIDQAILRDITRHEEKSIEDQPRSLTVGSQSPSSSSWLNMLRRGNNRTATTGTPTTSSLKHTERFSPTITVSQQPQPRKSSKQSSFYPVVEWAKQRASLISGNSQPDDETEDSGGTLKVVDYEDTVPDRPSVYMNGCLPHEKLIELALEGKLRYDELGSRGSTSSYLDDEVQKKDKFKDHDSESLRKRQITNDSGKGEDSYSDRYNRFTPEEQEDSLSLTADDAYSDDLSDRHQDNNFEACSTSSMGGASSHTSGHHEKESNSSGSVIQSERNTYEMMHPSKFTSRIDEHKAFSGTEESLPLSNEGLQLGEEAATSATMPKTVVRISGNVSQIPKEDLRKRAFSLGSRSWILDFRNPLRKLSANHARASSSKASSIADESENECNESIASHRSHPESTTISTSSKTTQPAKMLSPHGRSDSIDSSVSNPSRITRYTKNSKKANDLMEVNFSPPNSIIQQYNAIGAAAKHGSNGSVDSSSNQRSRAPSFINNRITSPSTATENKEIAEGGGAEMNQGGPTTEMQMAEVQCFIKKDDEAMLYALMKEKDTTSLYSTKTESSMPYFETIEEIEPSSPRSSSRHSRKSLEPIRKESVTRLQPPVEHLNYVVIGNHPEKNPERKISVPSPRIQTAARLSLTQSRSDNLKSASESTKAK</sequence>
<reference evidence="2" key="1">
    <citation type="submission" date="2022-11" db="UniProtKB">
        <authorList>
            <consortium name="WormBaseParasite"/>
        </authorList>
    </citation>
    <scope>IDENTIFICATION</scope>
</reference>
<evidence type="ECO:0000313" key="1">
    <source>
        <dbReference type="Proteomes" id="UP000887580"/>
    </source>
</evidence>
<organism evidence="1 2">
    <name type="scientific">Panagrolaimus sp. PS1159</name>
    <dbReference type="NCBI Taxonomy" id="55785"/>
    <lineage>
        <taxon>Eukaryota</taxon>
        <taxon>Metazoa</taxon>
        <taxon>Ecdysozoa</taxon>
        <taxon>Nematoda</taxon>
        <taxon>Chromadorea</taxon>
        <taxon>Rhabditida</taxon>
        <taxon>Tylenchina</taxon>
        <taxon>Panagrolaimomorpha</taxon>
        <taxon>Panagrolaimoidea</taxon>
        <taxon>Panagrolaimidae</taxon>
        <taxon>Panagrolaimus</taxon>
    </lineage>
</organism>
<dbReference type="WBParaSite" id="PS1159_v2.g10522.t1">
    <property type="protein sequence ID" value="PS1159_v2.g10522.t1"/>
    <property type="gene ID" value="PS1159_v2.g10522"/>
</dbReference>